<proteinExistence type="predicted"/>
<feature type="region of interest" description="Disordered" evidence="1">
    <location>
        <begin position="1"/>
        <end position="60"/>
    </location>
</feature>
<dbReference type="AlphaFoldDB" id="A0AAF0CWG3"/>
<evidence type="ECO:0000256" key="2">
    <source>
        <dbReference type="SAM" id="Phobius"/>
    </source>
</evidence>
<dbReference type="RefSeq" id="WP_275469948.1">
    <property type="nucleotide sequence ID" value="NZ_CP110232.1"/>
</dbReference>
<feature type="region of interest" description="Disordered" evidence="1">
    <location>
        <begin position="234"/>
        <end position="260"/>
    </location>
</feature>
<feature type="compositionally biased region" description="Polar residues" evidence="1">
    <location>
        <begin position="10"/>
        <end position="48"/>
    </location>
</feature>
<keyword evidence="2" id="KW-0812">Transmembrane</keyword>
<keyword evidence="2" id="KW-1133">Transmembrane helix</keyword>
<protein>
    <submittedName>
        <fullName evidence="3">Uncharacterized protein</fullName>
    </submittedName>
</protein>
<name>A0AAF0CWG3_9ENTE</name>
<accession>A0AAF0CWG3</accession>
<gene>
    <name evidence="3" type="ORF">OL234_04440</name>
</gene>
<feature type="compositionally biased region" description="Basic and acidic residues" evidence="1">
    <location>
        <begin position="49"/>
        <end position="60"/>
    </location>
</feature>
<feature type="transmembrane region" description="Helical" evidence="2">
    <location>
        <begin position="81"/>
        <end position="100"/>
    </location>
</feature>
<evidence type="ECO:0000313" key="4">
    <source>
        <dbReference type="Proteomes" id="UP001179647"/>
    </source>
</evidence>
<sequence>MDKFKKIKESNNTVEEPNSQIQESTNSIEKSVDQIQELSSTTNTPNENINHEIEKPNSNSKKLDSDIIARFLQIVKDKKELIILAFLSIVLASLFITFVVPNIHKKIVWKQTEALVDHHFANDKNVLLIRPYELGETIASEKNITIAMFNQNNKLYPKFEIAVNNERKMSNYTGKLYLYPIIFDVEETQKFYKVDNKITLIHFENKKETSRKELTSEKEIDLYLADYLNSLERGEDVPEVAENGTTNDEATSVEEMPDKAKANAKSDIIDELKDVIK</sequence>
<evidence type="ECO:0000313" key="3">
    <source>
        <dbReference type="EMBL" id="WEG74149.1"/>
    </source>
</evidence>
<keyword evidence="4" id="KW-1185">Reference proteome</keyword>
<dbReference type="Proteomes" id="UP001179647">
    <property type="component" value="Chromosome"/>
</dbReference>
<dbReference type="KEGG" id="vie:OL234_04440"/>
<reference evidence="3" key="1">
    <citation type="submission" date="2022-10" db="EMBL/GenBank/DDBJ databases">
        <title>Vagococcus sp. isolated from poultry meat.</title>
        <authorList>
            <person name="Johansson P."/>
            <person name="Bjorkroth J."/>
        </authorList>
    </citation>
    <scope>NUCLEOTIDE SEQUENCE</scope>
    <source>
        <strain evidence="3">STAA11</strain>
    </source>
</reference>
<organism evidence="3 4">
    <name type="scientific">Vagococcus intermedius</name>
    <dbReference type="NCBI Taxonomy" id="2991418"/>
    <lineage>
        <taxon>Bacteria</taxon>
        <taxon>Bacillati</taxon>
        <taxon>Bacillota</taxon>
        <taxon>Bacilli</taxon>
        <taxon>Lactobacillales</taxon>
        <taxon>Enterococcaceae</taxon>
        <taxon>Vagococcus</taxon>
    </lineage>
</organism>
<dbReference type="EMBL" id="CP110232">
    <property type="protein sequence ID" value="WEG74149.1"/>
    <property type="molecule type" value="Genomic_DNA"/>
</dbReference>
<evidence type="ECO:0000256" key="1">
    <source>
        <dbReference type="SAM" id="MobiDB-lite"/>
    </source>
</evidence>
<keyword evidence="2" id="KW-0472">Membrane</keyword>